<comment type="caution">
    <text evidence="3">The sequence shown here is derived from an EMBL/GenBank/DDBJ whole genome shotgun (WGS) entry which is preliminary data.</text>
</comment>
<evidence type="ECO:0000313" key="3">
    <source>
        <dbReference type="EMBL" id="HJB06796.1"/>
    </source>
</evidence>
<dbReference type="Gene3D" id="3.30.450.20">
    <property type="entry name" value="PAS domain"/>
    <property type="match status" value="1"/>
</dbReference>
<organism evidence="3 4">
    <name type="scientific">Candidatus Enterocloster faecavium</name>
    <dbReference type="NCBI Taxonomy" id="2838560"/>
    <lineage>
        <taxon>Bacteria</taxon>
        <taxon>Bacillati</taxon>
        <taxon>Bacillota</taxon>
        <taxon>Clostridia</taxon>
        <taxon>Lachnospirales</taxon>
        <taxon>Lachnospiraceae</taxon>
        <taxon>Enterocloster</taxon>
    </lineage>
</organism>
<dbReference type="CDD" id="cd01949">
    <property type="entry name" value="GGDEF"/>
    <property type="match status" value="1"/>
</dbReference>
<dbReference type="Proteomes" id="UP000886804">
    <property type="component" value="Unassembled WGS sequence"/>
</dbReference>
<proteinExistence type="predicted"/>
<dbReference type="InterPro" id="IPR029787">
    <property type="entry name" value="Nucleotide_cyclase"/>
</dbReference>
<feature type="transmembrane region" description="Helical" evidence="1">
    <location>
        <begin position="12"/>
        <end position="31"/>
    </location>
</feature>
<protein>
    <submittedName>
        <fullName evidence="3">Sensor domain-containing diguanylate cyclase</fullName>
    </submittedName>
</protein>
<keyword evidence="1" id="KW-1133">Transmembrane helix</keyword>
<accession>A0A9D2L6G7</accession>
<keyword evidence="1" id="KW-0812">Transmembrane</keyword>
<keyword evidence="1" id="KW-0472">Membrane</keyword>
<dbReference type="GO" id="GO:0052621">
    <property type="term" value="F:diguanylate cyclase activity"/>
    <property type="evidence" value="ECO:0007669"/>
    <property type="project" value="TreeGrafter"/>
</dbReference>
<dbReference type="InterPro" id="IPR050469">
    <property type="entry name" value="Diguanylate_Cyclase"/>
</dbReference>
<dbReference type="Pfam" id="PF00990">
    <property type="entry name" value="GGDEF"/>
    <property type="match status" value="1"/>
</dbReference>
<dbReference type="NCBIfam" id="TIGR00254">
    <property type="entry name" value="GGDEF"/>
    <property type="match status" value="1"/>
</dbReference>
<dbReference type="SUPFAM" id="SSF55073">
    <property type="entry name" value="Nucleotide cyclase"/>
    <property type="match status" value="1"/>
</dbReference>
<dbReference type="InterPro" id="IPR000160">
    <property type="entry name" value="GGDEF_dom"/>
</dbReference>
<dbReference type="AlphaFoldDB" id="A0A9D2L6G7"/>
<dbReference type="InterPro" id="IPR043128">
    <property type="entry name" value="Rev_trsase/Diguanyl_cyclase"/>
</dbReference>
<dbReference type="PROSITE" id="PS50887">
    <property type="entry name" value="GGDEF"/>
    <property type="match status" value="1"/>
</dbReference>
<gene>
    <name evidence="3" type="ORF">H9716_02905</name>
</gene>
<dbReference type="GO" id="GO:0043709">
    <property type="term" value="P:cell adhesion involved in single-species biofilm formation"/>
    <property type="evidence" value="ECO:0007669"/>
    <property type="project" value="TreeGrafter"/>
</dbReference>
<reference evidence="3" key="1">
    <citation type="journal article" date="2021" name="PeerJ">
        <title>Extensive microbial diversity within the chicken gut microbiome revealed by metagenomics and culture.</title>
        <authorList>
            <person name="Gilroy R."/>
            <person name="Ravi A."/>
            <person name="Getino M."/>
            <person name="Pursley I."/>
            <person name="Horton D.L."/>
            <person name="Alikhan N.F."/>
            <person name="Baker D."/>
            <person name="Gharbi K."/>
            <person name="Hall N."/>
            <person name="Watson M."/>
            <person name="Adriaenssens E.M."/>
            <person name="Foster-Nyarko E."/>
            <person name="Jarju S."/>
            <person name="Secka A."/>
            <person name="Antonio M."/>
            <person name="Oren A."/>
            <person name="Chaudhuri R.R."/>
            <person name="La Ragione R."/>
            <person name="Hildebrand F."/>
            <person name="Pallen M.J."/>
        </authorList>
    </citation>
    <scope>NUCLEOTIDE SEQUENCE</scope>
    <source>
        <strain evidence="3">CHK188-4685</strain>
    </source>
</reference>
<dbReference type="PANTHER" id="PTHR45138:SF9">
    <property type="entry name" value="DIGUANYLATE CYCLASE DGCM-RELATED"/>
    <property type="match status" value="1"/>
</dbReference>
<dbReference type="SMART" id="SM00267">
    <property type="entry name" value="GGDEF"/>
    <property type="match status" value="1"/>
</dbReference>
<evidence type="ECO:0000259" key="2">
    <source>
        <dbReference type="PROSITE" id="PS50887"/>
    </source>
</evidence>
<dbReference type="GO" id="GO:0005886">
    <property type="term" value="C:plasma membrane"/>
    <property type="evidence" value="ECO:0007669"/>
    <property type="project" value="TreeGrafter"/>
</dbReference>
<sequence>MRTRIEHWRSPVAATLILVMLIAVTSIIITVKVNHQEEEASFQRLANEAEEFASMLELNMDSDRRQLELIADLAGDYIAFDTSKLQTFLNEYPGNGNFFSRIEILLPGDFVLSSNGELTDAAGQLSFEKEASLGAHISDREYDLNSENYVVRHFVPVSQNGQTIAMLYGVIDIGTLGHELPYTPYGGNAAVYLIDGATGDFLIDTWHPEPGNIWETGSRPMADGYNDAKLRQGLIDGESNYVVFVSQTTNEYLYFYYMPVSINQWRVALSVPEDIVFSDARSIRSMMNLLLVLETAGFFFYLLWLIRYVRRETGEKQRQLDTLNYIYDVEKLLFNAHIHRENVSQALGIIGRMLPAKRVSFSMLNGKDTIVSYTWEDGGETDHGASLSGISEKLAAYFSSSHDEVNAHTAADVHAVLPEAPEGISDLSAIPIEDTDGNIQGILSAEGLKGSSDCTAMLKSVRFSFAMLCSNARTYRDMQRLGEGDSLTGLYNRNRYEIDLPNLADSCREHLCCIFVDVNGLHELNNSQGHEAGDHMLRSVADEIRTRFHTSYTYRVGGDEFVIFVCDEPEHETRQHVQKMADTLKSKGYFISAGCAWAHVPIDNIESLIKTAEKRMYSQKQEYYRDPANDRRAR</sequence>
<feature type="transmembrane region" description="Helical" evidence="1">
    <location>
        <begin position="286"/>
        <end position="306"/>
    </location>
</feature>
<evidence type="ECO:0000256" key="1">
    <source>
        <dbReference type="SAM" id="Phobius"/>
    </source>
</evidence>
<name>A0A9D2L6G7_9FIRM</name>
<feature type="domain" description="GGDEF" evidence="2">
    <location>
        <begin position="509"/>
        <end position="634"/>
    </location>
</feature>
<dbReference type="EMBL" id="DWYS01000038">
    <property type="protein sequence ID" value="HJB06796.1"/>
    <property type="molecule type" value="Genomic_DNA"/>
</dbReference>
<dbReference type="Gene3D" id="3.30.70.270">
    <property type="match status" value="1"/>
</dbReference>
<dbReference type="PANTHER" id="PTHR45138">
    <property type="entry name" value="REGULATORY COMPONENTS OF SENSORY TRANSDUCTION SYSTEM"/>
    <property type="match status" value="1"/>
</dbReference>
<reference evidence="3" key="2">
    <citation type="submission" date="2021-04" db="EMBL/GenBank/DDBJ databases">
        <authorList>
            <person name="Gilroy R."/>
        </authorList>
    </citation>
    <scope>NUCLEOTIDE SEQUENCE</scope>
    <source>
        <strain evidence="3">CHK188-4685</strain>
    </source>
</reference>
<dbReference type="GO" id="GO:1902201">
    <property type="term" value="P:negative regulation of bacterial-type flagellum-dependent cell motility"/>
    <property type="evidence" value="ECO:0007669"/>
    <property type="project" value="TreeGrafter"/>
</dbReference>
<evidence type="ECO:0000313" key="4">
    <source>
        <dbReference type="Proteomes" id="UP000886804"/>
    </source>
</evidence>